<dbReference type="AlphaFoldDB" id="A0A0F9KEM0"/>
<feature type="region of interest" description="Disordered" evidence="1">
    <location>
        <begin position="75"/>
        <end position="104"/>
    </location>
</feature>
<accession>A0A0F9KEM0</accession>
<organism evidence="2">
    <name type="scientific">marine sediment metagenome</name>
    <dbReference type="NCBI Taxonomy" id="412755"/>
    <lineage>
        <taxon>unclassified sequences</taxon>
        <taxon>metagenomes</taxon>
        <taxon>ecological metagenomes</taxon>
    </lineage>
</organism>
<gene>
    <name evidence="2" type="ORF">LCGC14_1337270</name>
</gene>
<proteinExistence type="predicted"/>
<evidence type="ECO:0000256" key="1">
    <source>
        <dbReference type="SAM" id="MobiDB-lite"/>
    </source>
</evidence>
<protein>
    <submittedName>
        <fullName evidence="2">Uncharacterized protein</fullName>
    </submittedName>
</protein>
<evidence type="ECO:0000313" key="2">
    <source>
        <dbReference type="EMBL" id="KKM80704.1"/>
    </source>
</evidence>
<name>A0A0F9KEM0_9ZZZZ</name>
<comment type="caution">
    <text evidence="2">The sequence shown here is derived from an EMBL/GenBank/DDBJ whole genome shotgun (WGS) entry which is preliminary data.</text>
</comment>
<dbReference type="EMBL" id="LAZR01008140">
    <property type="protein sequence ID" value="KKM80704.1"/>
    <property type="molecule type" value="Genomic_DNA"/>
</dbReference>
<reference evidence="2" key="1">
    <citation type="journal article" date="2015" name="Nature">
        <title>Complex archaea that bridge the gap between prokaryotes and eukaryotes.</title>
        <authorList>
            <person name="Spang A."/>
            <person name="Saw J.H."/>
            <person name="Jorgensen S.L."/>
            <person name="Zaremba-Niedzwiedzka K."/>
            <person name="Martijn J."/>
            <person name="Lind A.E."/>
            <person name="van Eijk R."/>
            <person name="Schleper C."/>
            <person name="Guy L."/>
            <person name="Ettema T.J."/>
        </authorList>
    </citation>
    <scope>NUCLEOTIDE SEQUENCE</scope>
</reference>
<sequence>MDLPNYTITVFFLGGSKTVIHCLDYAYKTQWLILNVPEDDDKTAIVHFNKDIIEKWLVQEFDPVAVAKQLEEAELLEQAKAPPPPEGPPNQLLKEGDTSPLTEG</sequence>